<dbReference type="AlphaFoldDB" id="K9ED63"/>
<gene>
    <name evidence="2" type="ORF">HMPREF9233_01585</name>
</gene>
<dbReference type="eggNOG" id="COG2378">
    <property type="taxonomic scope" value="Bacteria"/>
</dbReference>
<dbReference type="EMBL" id="AGWL01000008">
    <property type="protein sequence ID" value="EKU94638.1"/>
    <property type="molecule type" value="Genomic_DNA"/>
</dbReference>
<dbReference type="PROSITE" id="PS52050">
    <property type="entry name" value="WYL"/>
    <property type="match status" value="1"/>
</dbReference>
<reference evidence="2 3" key="1">
    <citation type="submission" date="2012-09" db="EMBL/GenBank/DDBJ databases">
        <title>The Genome Sequence of Actinobaculum massiliae ACS-171-V-COL2.</title>
        <authorList>
            <consortium name="The Broad Institute Genome Sequencing Platform"/>
            <person name="Earl A."/>
            <person name="Ward D."/>
            <person name="Feldgarden M."/>
            <person name="Gevers D."/>
            <person name="Saerens B."/>
            <person name="Vaneechoutte M."/>
            <person name="Walker B."/>
            <person name="Young S.K."/>
            <person name="Zeng Q."/>
            <person name="Gargeya S."/>
            <person name="Fitzgerald M."/>
            <person name="Haas B."/>
            <person name="Abouelleil A."/>
            <person name="Alvarado L."/>
            <person name="Arachchi H.M."/>
            <person name="Berlin A."/>
            <person name="Chapman S.B."/>
            <person name="Goldberg J."/>
            <person name="Griggs A."/>
            <person name="Gujja S."/>
            <person name="Hansen M."/>
            <person name="Howarth C."/>
            <person name="Imamovic A."/>
            <person name="Larimer J."/>
            <person name="McCowen C."/>
            <person name="Montmayeur A."/>
            <person name="Murphy C."/>
            <person name="Neiman D."/>
            <person name="Pearson M."/>
            <person name="Priest M."/>
            <person name="Roberts A."/>
            <person name="Saif S."/>
            <person name="Shea T."/>
            <person name="Sisk P."/>
            <person name="Sykes S."/>
            <person name="Wortman J."/>
            <person name="Nusbaum C."/>
            <person name="Birren B."/>
        </authorList>
    </citation>
    <scope>NUCLEOTIDE SEQUENCE [LARGE SCALE GENOMIC DNA]</scope>
    <source>
        <strain evidence="3">ACS-171-V-Col2</strain>
    </source>
</reference>
<dbReference type="STRING" id="202789.GCA_001457435_00519"/>
<comment type="caution">
    <text evidence="2">The sequence shown here is derived from an EMBL/GenBank/DDBJ whole genome shotgun (WGS) entry which is preliminary data.</text>
</comment>
<dbReference type="InterPro" id="IPR051534">
    <property type="entry name" value="CBASS_pafABC_assoc_protein"/>
</dbReference>
<dbReference type="PANTHER" id="PTHR34580:SF3">
    <property type="entry name" value="PROTEIN PAFB"/>
    <property type="match status" value="1"/>
</dbReference>
<evidence type="ECO:0000313" key="2">
    <source>
        <dbReference type="EMBL" id="EKU94638.1"/>
    </source>
</evidence>
<organism evidence="2 3">
    <name type="scientific">Actinobaculum massiliense ACS-171-V-Col2</name>
    <dbReference type="NCBI Taxonomy" id="883066"/>
    <lineage>
        <taxon>Bacteria</taxon>
        <taxon>Bacillati</taxon>
        <taxon>Actinomycetota</taxon>
        <taxon>Actinomycetes</taxon>
        <taxon>Actinomycetales</taxon>
        <taxon>Actinomycetaceae</taxon>
        <taxon>Actinobaculum</taxon>
    </lineage>
</organism>
<feature type="domain" description="WYL" evidence="1">
    <location>
        <begin position="144"/>
        <end position="204"/>
    </location>
</feature>
<evidence type="ECO:0000259" key="1">
    <source>
        <dbReference type="Pfam" id="PF13280"/>
    </source>
</evidence>
<dbReference type="InterPro" id="IPR026881">
    <property type="entry name" value="WYL_dom"/>
</dbReference>
<dbReference type="PANTHER" id="PTHR34580">
    <property type="match status" value="1"/>
</dbReference>
<dbReference type="Pfam" id="PF13280">
    <property type="entry name" value="WYL"/>
    <property type="match status" value="1"/>
</dbReference>
<evidence type="ECO:0000313" key="3">
    <source>
        <dbReference type="Proteomes" id="UP000009888"/>
    </source>
</evidence>
<sequence>MRQDKRAASERQLALLETIAANPGISRETVGREVPAYSNCASAGAFQRMFERDVSDLRDAGYPIIAEAAGYFLRTASRVEMEVSALDAGLIRSLLSALPSGDARAKTAGNGLLKLLSDARDDRPQAQRASVIASIPTGTEVIGVAQALGESRRVAFDYQRGPDTVKHYQAEPWALFHHFGAFYFSGWARSGQTWGERTFRLDRIIDGSLTLGEEASHAREQGDSSTAFTSDYVVLSIADGEAEPLRTRGEKLASTEPGFAFYEYRDYPKNRLFEDLCLYGSSVRIAAPAELRAEWEARVAHLGAVARADSEEGRGADA</sequence>
<proteinExistence type="predicted"/>
<accession>K9ED63</accession>
<protein>
    <recommendedName>
        <fullName evidence="1">WYL domain-containing protein</fullName>
    </recommendedName>
</protein>
<name>K9ED63_9ACTO</name>
<dbReference type="PATRIC" id="fig|883066.3.peg.1647"/>
<dbReference type="RefSeq" id="WP_007001790.1">
    <property type="nucleotide sequence ID" value="NZ_JH992956.1"/>
</dbReference>
<dbReference type="HOGENOM" id="CLU_820478_0_0_11"/>
<dbReference type="Proteomes" id="UP000009888">
    <property type="component" value="Unassembled WGS sequence"/>
</dbReference>
<keyword evidence="3" id="KW-1185">Reference proteome</keyword>